<dbReference type="NCBIfam" id="TIGR00229">
    <property type="entry name" value="sensory_box"/>
    <property type="match status" value="1"/>
</dbReference>
<dbReference type="Pfam" id="PF08447">
    <property type="entry name" value="PAS_3"/>
    <property type="match status" value="1"/>
</dbReference>
<dbReference type="CDD" id="cd01949">
    <property type="entry name" value="GGDEF"/>
    <property type="match status" value="1"/>
</dbReference>
<dbReference type="PROSITE" id="PS50887">
    <property type="entry name" value="GGDEF"/>
    <property type="match status" value="1"/>
</dbReference>
<keyword evidence="1" id="KW-0472">Membrane</keyword>
<accession>A0A838BG78</accession>
<protein>
    <submittedName>
        <fullName evidence="6">EAL domain-containing protein</fullName>
    </submittedName>
</protein>
<dbReference type="SUPFAM" id="SSF55073">
    <property type="entry name" value="Nucleotide cyclase"/>
    <property type="match status" value="1"/>
</dbReference>
<dbReference type="Gene3D" id="3.30.450.20">
    <property type="entry name" value="PAS domain"/>
    <property type="match status" value="1"/>
</dbReference>
<dbReference type="Gene3D" id="3.20.20.450">
    <property type="entry name" value="EAL domain"/>
    <property type="match status" value="1"/>
</dbReference>
<dbReference type="Gene3D" id="3.30.70.270">
    <property type="match status" value="1"/>
</dbReference>
<dbReference type="InterPro" id="IPR001633">
    <property type="entry name" value="EAL_dom"/>
</dbReference>
<dbReference type="SMART" id="SM00052">
    <property type="entry name" value="EAL"/>
    <property type="match status" value="1"/>
</dbReference>
<feature type="transmembrane region" description="Helical" evidence="1">
    <location>
        <begin position="62"/>
        <end position="81"/>
    </location>
</feature>
<dbReference type="PROSITE" id="PS50883">
    <property type="entry name" value="EAL"/>
    <property type="match status" value="1"/>
</dbReference>
<dbReference type="SUPFAM" id="SSF141868">
    <property type="entry name" value="EAL domain-like"/>
    <property type="match status" value="1"/>
</dbReference>
<dbReference type="NCBIfam" id="TIGR00254">
    <property type="entry name" value="GGDEF"/>
    <property type="match status" value="1"/>
</dbReference>
<evidence type="ECO:0000259" key="3">
    <source>
        <dbReference type="PROSITE" id="PS50113"/>
    </source>
</evidence>
<dbReference type="PANTHER" id="PTHR44757:SF2">
    <property type="entry name" value="BIOFILM ARCHITECTURE MAINTENANCE PROTEIN MBAA"/>
    <property type="match status" value="1"/>
</dbReference>
<dbReference type="SUPFAM" id="SSF55785">
    <property type="entry name" value="PYP-like sensor domain (PAS domain)"/>
    <property type="match status" value="1"/>
</dbReference>
<evidence type="ECO:0000313" key="7">
    <source>
        <dbReference type="Proteomes" id="UP000572984"/>
    </source>
</evidence>
<sequence>MTLDARTLALVYILLSALLSILLLFAWAHNRRIRALAWWSAAFGMVPVGIGMANLGRTPPSLPVLLIANMMVAGAYAALYAGCRAFNDRPSRLPALLAGPALWAAAFPFLSESPGARLALLSLISSVYAAMAAWELWKHSGLRLTARRAAILLLLALAAFNGIRLTLGLSLRLIFWADAFASRWSGEMALFLAIYTPTLAFVLLAMAKERTELALRESEEHYRYSVELSPQIPWIADPQGNLLDVPPRWEALTGLPVKESRGTGWTQAMHPDDLPLIVGRWSHSLSTGKPFNAEFRVRLADGSYRWCRGRAAARRTASGTVIRWYGNIEDIHDRMLAQEQLRWAAYHDDLTGLPNRRRFQQRLQEAIDRTAEGSSMVGLLVIDLDNLKLVNDRFGHAAGDALLKEFAKRLRSLAGGPESIARLGGDEFALILPAVSGEAEALEAARTVLSRMQHPVPGDDAGLDCRGSIGIALAVDPGTKAETLQKHADLALYRAKASGRGAFRLFQPSMRDEAERTASALELAGMALAEDWIVPFYQPKVALGTNGRGGFEALLRWHHPRLGLQTPDTIWPAFDDTELGSAIGERMRRRVFRDMRRWLDAGLPLGRVAINISAAEFRHDDYAERILAELHQSGVPTHCLEVEVTETVFLGRHADNVERALRMLSEAGVTIALDDFGTGYASLTHLKRFPVDAIKIDRSFVRDIETDSGDAAIVRALLSLGQSLNIVVVAEGVETAAQAAFLEAHGCNLAQGHFFGRPMPAEHVPAAIAAGFDQRDALAGFQAPPT</sequence>
<dbReference type="RefSeq" id="WP_181050278.1">
    <property type="nucleotide sequence ID" value="NZ_JACDXJ010000001.1"/>
</dbReference>
<dbReference type="AlphaFoldDB" id="A0A838BG78"/>
<dbReference type="PANTHER" id="PTHR44757">
    <property type="entry name" value="DIGUANYLATE CYCLASE DGCP"/>
    <property type="match status" value="1"/>
</dbReference>
<evidence type="ECO:0000256" key="1">
    <source>
        <dbReference type="SAM" id="Phobius"/>
    </source>
</evidence>
<dbReference type="InterPro" id="IPR000160">
    <property type="entry name" value="GGDEF_dom"/>
</dbReference>
<dbReference type="Proteomes" id="UP000572984">
    <property type="component" value="Unassembled WGS sequence"/>
</dbReference>
<dbReference type="InterPro" id="IPR029787">
    <property type="entry name" value="Nucleotide_cyclase"/>
</dbReference>
<dbReference type="EMBL" id="JACDXJ010000001">
    <property type="protein sequence ID" value="MBA1154578.1"/>
    <property type="molecule type" value="Genomic_DNA"/>
</dbReference>
<dbReference type="InterPro" id="IPR000700">
    <property type="entry name" value="PAS-assoc_C"/>
</dbReference>
<reference evidence="6 7" key="1">
    <citation type="submission" date="2020-07" db="EMBL/GenBank/DDBJ databases">
        <title>Draft genome and description of Microvirga mediterraneensis Marseille-Q2068 sp. nov.</title>
        <authorList>
            <person name="Boxberger M."/>
        </authorList>
    </citation>
    <scope>NUCLEOTIDE SEQUENCE [LARGE SCALE GENOMIC DNA]</scope>
    <source>
        <strain evidence="6 7">Marseille-Q2068</strain>
    </source>
</reference>
<dbReference type="InterPro" id="IPR043128">
    <property type="entry name" value="Rev_trsase/Diguanyl_cyclase"/>
</dbReference>
<dbReference type="InterPro" id="IPR001610">
    <property type="entry name" value="PAC"/>
</dbReference>
<dbReference type="CDD" id="cd01948">
    <property type="entry name" value="EAL"/>
    <property type="match status" value="1"/>
</dbReference>
<gene>
    <name evidence="6" type="ORF">H0S73_00375</name>
</gene>
<evidence type="ECO:0000259" key="4">
    <source>
        <dbReference type="PROSITE" id="PS50883"/>
    </source>
</evidence>
<dbReference type="Pfam" id="PF00563">
    <property type="entry name" value="EAL"/>
    <property type="match status" value="1"/>
</dbReference>
<feature type="domain" description="EAL" evidence="4">
    <location>
        <begin position="517"/>
        <end position="772"/>
    </location>
</feature>
<feature type="transmembrane region" description="Helical" evidence="1">
    <location>
        <begin position="93"/>
        <end position="110"/>
    </location>
</feature>
<dbReference type="SMART" id="SM00086">
    <property type="entry name" value="PAC"/>
    <property type="match status" value="1"/>
</dbReference>
<keyword evidence="1" id="KW-0812">Transmembrane</keyword>
<dbReference type="InterPro" id="IPR013655">
    <property type="entry name" value="PAS_fold_3"/>
</dbReference>
<feature type="domain" description="PAS" evidence="2">
    <location>
        <begin position="218"/>
        <end position="288"/>
    </location>
</feature>
<dbReference type="CDD" id="cd00130">
    <property type="entry name" value="PAS"/>
    <property type="match status" value="1"/>
</dbReference>
<dbReference type="FunFam" id="3.30.450.20:FF:000099">
    <property type="entry name" value="Sensory box sensor histidine kinase"/>
    <property type="match status" value="1"/>
</dbReference>
<evidence type="ECO:0000259" key="2">
    <source>
        <dbReference type="PROSITE" id="PS50112"/>
    </source>
</evidence>
<evidence type="ECO:0000259" key="5">
    <source>
        <dbReference type="PROSITE" id="PS50887"/>
    </source>
</evidence>
<feature type="transmembrane region" description="Helical" evidence="1">
    <location>
        <begin position="35"/>
        <end position="56"/>
    </location>
</feature>
<dbReference type="InterPro" id="IPR035965">
    <property type="entry name" value="PAS-like_dom_sf"/>
</dbReference>
<name>A0A838BG78_9HYPH</name>
<feature type="transmembrane region" description="Helical" evidence="1">
    <location>
        <begin position="116"/>
        <end position="137"/>
    </location>
</feature>
<dbReference type="PROSITE" id="PS50112">
    <property type="entry name" value="PAS"/>
    <property type="match status" value="1"/>
</dbReference>
<feature type="transmembrane region" description="Helical" evidence="1">
    <location>
        <begin position="149"/>
        <end position="176"/>
    </location>
</feature>
<evidence type="ECO:0000313" key="6">
    <source>
        <dbReference type="EMBL" id="MBA1154578.1"/>
    </source>
</evidence>
<dbReference type="InterPro" id="IPR035919">
    <property type="entry name" value="EAL_sf"/>
</dbReference>
<dbReference type="InterPro" id="IPR052155">
    <property type="entry name" value="Biofilm_reg_signaling"/>
</dbReference>
<feature type="domain" description="GGDEF" evidence="5">
    <location>
        <begin position="375"/>
        <end position="508"/>
    </location>
</feature>
<proteinExistence type="predicted"/>
<dbReference type="SMART" id="SM00267">
    <property type="entry name" value="GGDEF"/>
    <property type="match status" value="1"/>
</dbReference>
<comment type="caution">
    <text evidence="6">The sequence shown here is derived from an EMBL/GenBank/DDBJ whole genome shotgun (WGS) entry which is preliminary data.</text>
</comment>
<organism evidence="6 7">
    <name type="scientific">Microvirga mediterraneensis</name>
    <dbReference type="NCBI Taxonomy" id="2754695"/>
    <lineage>
        <taxon>Bacteria</taxon>
        <taxon>Pseudomonadati</taxon>
        <taxon>Pseudomonadota</taxon>
        <taxon>Alphaproteobacteria</taxon>
        <taxon>Hyphomicrobiales</taxon>
        <taxon>Methylobacteriaceae</taxon>
        <taxon>Microvirga</taxon>
    </lineage>
</organism>
<keyword evidence="7" id="KW-1185">Reference proteome</keyword>
<dbReference type="InterPro" id="IPR000014">
    <property type="entry name" value="PAS"/>
</dbReference>
<dbReference type="PROSITE" id="PS50113">
    <property type="entry name" value="PAC"/>
    <property type="match status" value="1"/>
</dbReference>
<feature type="domain" description="PAC" evidence="3">
    <location>
        <begin position="291"/>
        <end position="343"/>
    </location>
</feature>
<feature type="transmembrane region" description="Helical" evidence="1">
    <location>
        <begin position="6"/>
        <end position="28"/>
    </location>
</feature>
<dbReference type="SMART" id="SM00091">
    <property type="entry name" value="PAS"/>
    <property type="match status" value="1"/>
</dbReference>
<dbReference type="Pfam" id="PF00990">
    <property type="entry name" value="GGDEF"/>
    <property type="match status" value="1"/>
</dbReference>
<keyword evidence="1" id="KW-1133">Transmembrane helix</keyword>